<dbReference type="InterPro" id="IPR023833">
    <property type="entry name" value="Signal_pept_SipW-depend-type"/>
</dbReference>
<dbReference type="NCBIfam" id="TIGR04088">
    <property type="entry name" value="cognate_SipW"/>
    <property type="match status" value="1"/>
</dbReference>
<accession>A0A1M7LSS0</accession>
<sequence length="516" mass="55709">MSNDISKKKKTSKEKRVLIASLCIAAAIAAGSTFAWFTSKDEVTNRLSASAAYNVSIAEDFQPPEEWVPGQVIEKNVSATNTGNVDAFVRMWMQGEMRVIKEDANGVALDSIGTIIDATDENYKKLGFTKYNGSKYLKTLSKTSNENPDDAQNASSTNTKAYSEVMAMQSGGFLAYAPSGAEYSYTTNQETVLDNYYNGTALISKTVPANTNVEVVASNTADKVTAQTYDGSSTYFKGVAIDSDTFKPKTTGLYLFRRIIDTGTDDKYEYSGYYYIAGSGYGDGTYYALQTGKHATTDTNTSDNTVPTSQITVALDSQSNLVDHITPACKLLTVTETKVENSGLNWAYTPGTDGKATMTATYNGGTDDTTDDIAIDVALVNVDARTTGLNKDDNTKGDTETWKAIGSGALTTFYYNNDLESGDTTSRLIDSVMLNQNTTQKAYYAFDFDLNVFLESVQVTKDETNKELTTPVTPWNASTNGASTPANVNTGAKTSTPTYDTTDATEINVVGWTALS</sequence>
<dbReference type="NCBIfam" id="TIGR04090">
    <property type="entry name" value="exp_by_SipW_IV"/>
    <property type="match status" value="1"/>
</dbReference>
<name>A0A1M7LSS0_RUMFL</name>
<dbReference type="RefSeq" id="WP_072952060.1">
    <property type="nucleotide sequence ID" value="NZ_FRCT01000015.1"/>
</dbReference>
<protein>
    <submittedName>
        <fullName evidence="2">Alternate signal-mediated exported protein, CPF_0494 family</fullName>
    </submittedName>
</protein>
<dbReference type="Proteomes" id="UP000184394">
    <property type="component" value="Unassembled WGS sequence"/>
</dbReference>
<dbReference type="OrthoDB" id="1819951at2"/>
<reference evidence="2 3" key="1">
    <citation type="submission" date="2016-11" db="EMBL/GenBank/DDBJ databases">
        <authorList>
            <person name="Jaros S."/>
            <person name="Januszkiewicz K."/>
            <person name="Wedrychowicz H."/>
        </authorList>
    </citation>
    <scope>NUCLEOTIDE SEQUENCE [LARGE SCALE GENOMIC DNA]</scope>
    <source>
        <strain evidence="2 3">Y1</strain>
    </source>
</reference>
<feature type="region of interest" description="Disordered" evidence="1">
    <location>
        <begin position="468"/>
        <end position="499"/>
    </location>
</feature>
<gene>
    <name evidence="2" type="ORF">SAMN04487860_11546</name>
</gene>
<organism evidence="2 3">
    <name type="scientific">Ruminococcus flavefaciens</name>
    <dbReference type="NCBI Taxonomy" id="1265"/>
    <lineage>
        <taxon>Bacteria</taxon>
        <taxon>Bacillati</taxon>
        <taxon>Bacillota</taxon>
        <taxon>Clostridia</taxon>
        <taxon>Eubacteriales</taxon>
        <taxon>Oscillospiraceae</taxon>
        <taxon>Ruminococcus</taxon>
    </lineage>
</organism>
<evidence type="ECO:0000313" key="2">
    <source>
        <dbReference type="EMBL" id="SHM81211.1"/>
    </source>
</evidence>
<dbReference type="AlphaFoldDB" id="A0A1M7LSS0"/>
<dbReference type="EMBL" id="FRCT01000015">
    <property type="protein sequence ID" value="SHM81211.1"/>
    <property type="molecule type" value="Genomic_DNA"/>
</dbReference>
<evidence type="ECO:0000313" key="3">
    <source>
        <dbReference type="Proteomes" id="UP000184394"/>
    </source>
</evidence>
<evidence type="ECO:0000256" key="1">
    <source>
        <dbReference type="SAM" id="MobiDB-lite"/>
    </source>
</evidence>
<proteinExistence type="predicted"/>
<feature type="compositionally biased region" description="Polar residues" evidence="1">
    <location>
        <begin position="468"/>
        <end position="493"/>
    </location>
</feature>
<dbReference type="InterPro" id="IPR024008">
    <property type="entry name" value="BsaA"/>
</dbReference>